<feature type="region of interest" description="Disordered" evidence="4">
    <location>
        <begin position="497"/>
        <end position="527"/>
    </location>
</feature>
<feature type="domain" description="LysM" evidence="5">
    <location>
        <begin position="529"/>
        <end position="573"/>
    </location>
</feature>
<evidence type="ECO:0000256" key="2">
    <source>
        <dbReference type="ARBA" id="ARBA00023026"/>
    </source>
</evidence>
<protein>
    <submittedName>
        <fullName evidence="6">LysM domain-containing protein</fullName>
    </submittedName>
</protein>
<dbReference type="SUPFAM" id="SSF54106">
    <property type="entry name" value="LysM domain"/>
    <property type="match status" value="1"/>
</dbReference>
<comment type="caution">
    <text evidence="6">The sequence shown here is derived from an EMBL/GenBank/DDBJ whole genome shotgun (WGS) entry which is preliminary data.</text>
</comment>
<dbReference type="AlphaFoldDB" id="A0A8H3WM26"/>
<evidence type="ECO:0000256" key="3">
    <source>
        <dbReference type="ARBA" id="ARBA00044955"/>
    </source>
</evidence>
<keyword evidence="1" id="KW-0147">Chitin-binding</keyword>
<dbReference type="EMBL" id="WOWK01000004">
    <property type="protein sequence ID" value="KAF0331096.1"/>
    <property type="molecule type" value="Genomic_DNA"/>
</dbReference>
<evidence type="ECO:0000256" key="4">
    <source>
        <dbReference type="SAM" id="MobiDB-lite"/>
    </source>
</evidence>
<reference evidence="6 7" key="1">
    <citation type="submission" date="2019-12" db="EMBL/GenBank/DDBJ databases">
        <title>A genome sequence resource for the geographically widespread anthracnose pathogen Colletotrichum asianum.</title>
        <authorList>
            <person name="Meng Y."/>
        </authorList>
    </citation>
    <scope>NUCLEOTIDE SEQUENCE [LARGE SCALE GENOMIC DNA]</scope>
    <source>
        <strain evidence="6 7">ICMP 18580</strain>
    </source>
</reference>
<organism evidence="6 7">
    <name type="scientific">Colletotrichum asianum</name>
    <dbReference type="NCBI Taxonomy" id="702518"/>
    <lineage>
        <taxon>Eukaryota</taxon>
        <taxon>Fungi</taxon>
        <taxon>Dikarya</taxon>
        <taxon>Ascomycota</taxon>
        <taxon>Pezizomycotina</taxon>
        <taxon>Sordariomycetes</taxon>
        <taxon>Hypocreomycetidae</taxon>
        <taxon>Glomerellales</taxon>
        <taxon>Glomerellaceae</taxon>
        <taxon>Colletotrichum</taxon>
        <taxon>Colletotrichum gloeosporioides species complex</taxon>
    </lineage>
</organism>
<dbReference type="PANTHER" id="PTHR34997:SF1">
    <property type="entry name" value="PEPTIDOGLYCAN-BINDING LYSIN DOMAIN"/>
    <property type="match status" value="1"/>
</dbReference>
<evidence type="ECO:0000313" key="6">
    <source>
        <dbReference type="EMBL" id="KAF0331096.1"/>
    </source>
</evidence>
<dbReference type="GO" id="GO:0008061">
    <property type="term" value="F:chitin binding"/>
    <property type="evidence" value="ECO:0007669"/>
    <property type="project" value="UniProtKB-KW"/>
</dbReference>
<accession>A0A8H3WM26</accession>
<keyword evidence="2" id="KW-0843">Virulence</keyword>
<feature type="domain" description="LysM" evidence="5">
    <location>
        <begin position="239"/>
        <end position="285"/>
    </location>
</feature>
<dbReference type="InterPro" id="IPR018392">
    <property type="entry name" value="LysM"/>
</dbReference>
<feature type="domain" description="LysM" evidence="5">
    <location>
        <begin position="437"/>
        <end position="486"/>
    </location>
</feature>
<dbReference type="InterPro" id="IPR052210">
    <property type="entry name" value="LysM1-like"/>
</dbReference>
<dbReference type="PANTHER" id="PTHR34997">
    <property type="entry name" value="AM15"/>
    <property type="match status" value="1"/>
</dbReference>
<comment type="similarity">
    <text evidence="3">Belongs to the secreted LysM effector family.</text>
</comment>
<evidence type="ECO:0000313" key="7">
    <source>
        <dbReference type="Proteomes" id="UP000434172"/>
    </source>
</evidence>
<dbReference type="SMART" id="SM00257">
    <property type="entry name" value="LysM"/>
    <property type="match status" value="2"/>
</dbReference>
<dbReference type="OrthoDB" id="5985073at2759"/>
<keyword evidence="7" id="KW-1185">Reference proteome</keyword>
<dbReference type="Proteomes" id="UP000434172">
    <property type="component" value="Unassembled WGS sequence"/>
</dbReference>
<dbReference type="Pfam" id="PF01476">
    <property type="entry name" value="LysM"/>
    <property type="match status" value="2"/>
</dbReference>
<feature type="region of interest" description="Disordered" evidence="4">
    <location>
        <begin position="566"/>
        <end position="594"/>
    </location>
</feature>
<proteinExistence type="inferred from homology"/>
<dbReference type="Gene3D" id="3.10.350.10">
    <property type="entry name" value="LysM domain"/>
    <property type="match status" value="5"/>
</dbReference>
<feature type="domain" description="LysM" evidence="5">
    <location>
        <begin position="151"/>
        <end position="199"/>
    </location>
</feature>
<feature type="compositionally biased region" description="Polar residues" evidence="4">
    <location>
        <begin position="566"/>
        <end position="588"/>
    </location>
</feature>
<feature type="compositionally biased region" description="Low complexity" evidence="4">
    <location>
        <begin position="497"/>
        <end position="512"/>
    </location>
</feature>
<evidence type="ECO:0000259" key="5">
    <source>
        <dbReference type="PROSITE" id="PS51782"/>
    </source>
</evidence>
<name>A0A8H3WM26_9PEZI</name>
<evidence type="ECO:0000256" key="1">
    <source>
        <dbReference type="ARBA" id="ARBA00022669"/>
    </source>
</evidence>
<dbReference type="InterPro" id="IPR036779">
    <property type="entry name" value="LysM_dom_sf"/>
</dbReference>
<dbReference type="PROSITE" id="PS51782">
    <property type="entry name" value="LYSM"/>
    <property type="match status" value="4"/>
</dbReference>
<dbReference type="CDD" id="cd00118">
    <property type="entry name" value="LysM"/>
    <property type="match status" value="2"/>
</dbReference>
<gene>
    <name evidence="6" type="ORF">GQ607_001404</name>
</gene>
<sequence>MISEMIRYNYNLTCMADHDRFCNNVAAAYLSSIDPGMADEPEGLPAGGDFGSYVAADTCDGCFVKNLRFQAGSPYIDGPILQAESVPTTTAPSPTSSCEGKTYTIQSGDDCNSISSSQGNGTDWLLWDNDLFAFCAQFPSERDLCLINTCEVYTVLELDSCDSIAKEHEISVSQLMAWNPSINSGCYNLNQTIGHQVCISKPGEIYVSPEPTTLQPTTVTTAAPVPTDVADQTNTNCGKYYKAVVGDYCNLITMKFGISLTDFVFLNPAINENCTNLYAEESYCVQAVGDINTYSGRPGHVTFSLTMTSGFEDSATTLPDVAWSSPTPTTTQIPIATATREDCYQYLLGDNYQKDMTGTSLLSNCRLAAAVYEVTLEDLEVWNPSLGNVSDTACAFQKGFRYCGQWYDALKPSEPDEEIDPMDSAYPGRDGMIETCTEIVDVDEDGYPSCQDILSDNELTIAQFYAWNPSVGADCSGMWAGYHYCVLTSDIEDPTPTTTVVSSITAPTASSKPTPPEPTHAGQPDNCNKWHVVKSGDDCSTIESQYALTHAEFLAFNPAVSENYSSGGSEPVTTTLSSAAGSTPTNGPVTAPEPNQAGNAVTSCNKYAQAQSCDWCAAFVERHSLAAADFYSWNTVLGSTGENCGGSFWAEYWYCIGVAP</sequence>